<evidence type="ECO:0000313" key="1">
    <source>
        <dbReference type="EMBL" id="GAH13203.1"/>
    </source>
</evidence>
<organism evidence="1">
    <name type="scientific">marine sediment metagenome</name>
    <dbReference type="NCBI Taxonomy" id="412755"/>
    <lineage>
        <taxon>unclassified sequences</taxon>
        <taxon>metagenomes</taxon>
        <taxon>ecological metagenomes</taxon>
    </lineage>
</organism>
<proteinExistence type="predicted"/>
<feature type="non-terminal residue" evidence="1">
    <location>
        <position position="99"/>
    </location>
</feature>
<dbReference type="EMBL" id="BART01039361">
    <property type="protein sequence ID" value="GAH13203.1"/>
    <property type="molecule type" value="Genomic_DNA"/>
</dbReference>
<accession>X1EX56</accession>
<protein>
    <submittedName>
        <fullName evidence="1">Uncharacterized protein</fullName>
    </submittedName>
</protein>
<dbReference type="AlphaFoldDB" id="X1EX56"/>
<reference evidence="1" key="1">
    <citation type="journal article" date="2014" name="Front. Microbiol.">
        <title>High frequency of phylogenetically diverse reductive dehalogenase-homologous genes in deep subseafloor sedimentary metagenomes.</title>
        <authorList>
            <person name="Kawai M."/>
            <person name="Futagami T."/>
            <person name="Toyoda A."/>
            <person name="Takaki Y."/>
            <person name="Nishi S."/>
            <person name="Hori S."/>
            <person name="Arai W."/>
            <person name="Tsubouchi T."/>
            <person name="Morono Y."/>
            <person name="Uchiyama I."/>
            <person name="Ito T."/>
            <person name="Fujiyama A."/>
            <person name="Inagaki F."/>
            <person name="Takami H."/>
        </authorList>
    </citation>
    <scope>NUCLEOTIDE SEQUENCE</scope>
    <source>
        <strain evidence="1">Expedition CK06-06</strain>
    </source>
</reference>
<sequence length="99" mass="11492">MKSALLEFGINDIRFSQAWAKLEAFKKFYEDSETNIQMYYDGMIHEGFFSDFNFDKDADDPYHIEYNFTYMVYPHQSHALTTAASTPVLQAGLDVTQVI</sequence>
<comment type="caution">
    <text evidence="1">The sequence shown here is derived from an EMBL/GenBank/DDBJ whole genome shotgun (WGS) entry which is preliminary data.</text>
</comment>
<gene>
    <name evidence="1" type="ORF">S01H4_64739</name>
</gene>
<name>X1EX56_9ZZZZ</name>